<keyword evidence="3" id="KW-1185">Reference proteome</keyword>
<organism evidence="2 3">
    <name type="scientific">Halohasta litchfieldiae</name>
    <dbReference type="NCBI Taxonomy" id="1073996"/>
    <lineage>
        <taxon>Archaea</taxon>
        <taxon>Methanobacteriati</taxon>
        <taxon>Methanobacteriota</taxon>
        <taxon>Stenosarchaea group</taxon>
        <taxon>Halobacteria</taxon>
        <taxon>Halobacteriales</taxon>
        <taxon>Haloferacaceae</taxon>
        <taxon>Halohasta</taxon>
    </lineage>
</organism>
<protein>
    <recommendedName>
        <fullName evidence="1">Halobacterial output domain-containing protein</fullName>
    </recommendedName>
</protein>
<evidence type="ECO:0000313" key="3">
    <source>
        <dbReference type="Proteomes" id="UP000198888"/>
    </source>
</evidence>
<reference evidence="2 3" key="1">
    <citation type="submission" date="2016-10" db="EMBL/GenBank/DDBJ databases">
        <authorList>
            <person name="de Groot N.N."/>
        </authorList>
    </citation>
    <scope>NUCLEOTIDE SEQUENCE [LARGE SCALE GENOMIC DNA]</scope>
    <source>
        <strain evidence="2 3">DSM 22187</strain>
    </source>
</reference>
<accession>A0A1H6Y0R1</accession>
<dbReference type="RefSeq" id="WP_089673895.1">
    <property type="nucleotide sequence ID" value="NZ_CP024845.1"/>
</dbReference>
<accession>A0A2H4PYY1</accession>
<dbReference type="OrthoDB" id="228967at2157"/>
<name>A0A1H6Y0R1_9EURY</name>
<dbReference type="Pfam" id="PF18545">
    <property type="entry name" value="HalOD1"/>
    <property type="match status" value="1"/>
</dbReference>
<evidence type="ECO:0000259" key="1">
    <source>
        <dbReference type="Pfam" id="PF18545"/>
    </source>
</evidence>
<dbReference type="GeneID" id="35001319"/>
<dbReference type="KEGG" id="hae:halTADL_0499"/>
<evidence type="ECO:0000313" key="2">
    <source>
        <dbReference type="EMBL" id="SEJ34898.1"/>
    </source>
</evidence>
<gene>
    <name evidence="2" type="ORF">SAMN05444271_1539</name>
</gene>
<feature type="domain" description="Halobacterial output" evidence="1">
    <location>
        <begin position="3"/>
        <end position="70"/>
    </location>
</feature>
<proteinExistence type="predicted"/>
<dbReference type="EMBL" id="FNYR01000053">
    <property type="protein sequence ID" value="SEJ34898.1"/>
    <property type="molecule type" value="Genomic_DNA"/>
</dbReference>
<dbReference type="AlphaFoldDB" id="A0A1H6Y0R1"/>
<sequence length="78" mass="8574">MEQSPVPDIVEAIAEAKETEPSKLDLTLYEYIDPEAIHRLASHGTASWTLTFELSEHEVTVTSDGGIFVDGTQEGLWA</sequence>
<dbReference type="InterPro" id="IPR040624">
    <property type="entry name" value="HalOD1"/>
</dbReference>
<dbReference type="Proteomes" id="UP000198888">
    <property type="component" value="Unassembled WGS sequence"/>
</dbReference>